<comment type="similarity">
    <text evidence="1">Belongs to the transferase hexapeptide repeat family.</text>
</comment>
<dbReference type="Proteomes" id="UP000243515">
    <property type="component" value="Unassembled WGS sequence"/>
</dbReference>
<dbReference type="PANTHER" id="PTHR23416">
    <property type="entry name" value="SIALIC ACID SYNTHASE-RELATED"/>
    <property type="match status" value="1"/>
</dbReference>
<dbReference type="GO" id="GO:0016407">
    <property type="term" value="F:acetyltransferase activity"/>
    <property type="evidence" value="ECO:0007669"/>
    <property type="project" value="InterPro"/>
</dbReference>
<keyword evidence="2" id="KW-0808">Transferase</keyword>
<dbReference type="InterPro" id="IPR011004">
    <property type="entry name" value="Trimer_LpxA-like_sf"/>
</dbReference>
<dbReference type="InterPro" id="IPR024688">
    <property type="entry name" value="Mac_dom"/>
</dbReference>
<name>A0A232M297_9EURO</name>
<protein>
    <recommendedName>
        <fullName evidence="3">Maltose/galactoside acetyltransferase domain-containing protein</fullName>
    </recommendedName>
</protein>
<dbReference type="PROSITE" id="PS00101">
    <property type="entry name" value="HEXAPEP_TRANSFERASES"/>
    <property type="match status" value="1"/>
</dbReference>
<evidence type="ECO:0000256" key="2">
    <source>
        <dbReference type="ARBA" id="ARBA00022679"/>
    </source>
</evidence>
<dbReference type="AlphaFoldDB" id="A0A232M297"/>
<evidence type="ECO:0000313" key="5">
    <source>
        <dbReference type="Proteomes" id="UP000243515"/>
    </source>
</evidence>
<reference evidence="4 5" key="1">
    <citation type="journal article" date="2015" name="Environ. Microbiol.">
        <title>Metagenome sequence of Elaphomyces granulatus from sporocarp tissue reveals Ascomycota ectomycorrhizal fingerprints of genome expansion and a Proteobacteria-rich microbiome.</title>
        <authorList>
            <person name="Quandt C.A."/>
            <person name="Kohler A."/>
            <person name="Hesse C.N."/>
            <person name="Sharpton T.J."/>
            <person name="Martin F."/>
            <person name="Spatafora J.W."/>
        </authorList>
    </citation>
    <scope>NUCLEOTIDE SEQUENCE [LARGE SCALE GENOMIC DNA]</scope>
    <source>
        <strain evidence="4 5">OSC145934</strain>
    </source>
</reference>
<gene>
    <name evidence="4" type="ORF">Egran_01744</name>
</gene>
<dbReference type="Pfam" id="PF00132">
    <property type="entry name" value="Hexapep"/>
    <property type="match status" value="1"/>
</dbReference>
<feature type="domain" description="Maltose/galactoside acetyltransferase" evidence="3">
    <location>
        <begin position="51"/>
        <end position="116"/>
    </location>
</feature>
<organism evidence="4 5">
    <name type="scientific">Elaphomyces granulatus</name>
    <dbReference type="NCBI Taxonomy" id="519963"/>
    <lineage>
        <taxon>Eukaryota</taxon>
        <taxon>Fungi</taxon>
        <taxon>Dikarya</taxon>
        <taxon>Ascomycota</taxon>
        <taxon>Pezizomycotina</taxon>
        <taxon>Eurotiomycetes</taxon>
        <taxon>Eurotiomycetidae</taxon>
        <taxon>Eurotiales</taxon>
        <taxon>Elaphomycetaceae</taxon>
        <taxon>Elaphomyces</taxon>
    </lineage>
</organism>
<comment type="caution">
    <text evidence="4">The sequence shown here is derived from an EMBL/GenBank/DDBJ whole genome shotgun (WGS) entry which is preliminary data.</text>
</comment>
<evidence type="ECO:0000313" key="4">
    <source>
        <dbReference type="EMBL" id="OXV10493.1"/>
    </source>
</evidence>
<dbReference type="Gene3D" id="2.160.10.10">
    <property type="entry name" value="Hexapeptide repeat proteins"/>
    <property type="match status" value="1"/>
</dbReference>
<dbReference type="GO" id="GO:0008374">
    <property type="term" value="F:O-acyltransferase activity"/>
    <property type="evidence" value="ECO:0007669"/>
    <property type="project" value="TreeGrafter"/>
</dbReference>
<sequence>MAGDLIHHNGVDLQTSLEIRINDTDPTTLRRHQAIDFLIRNGSSLGSEYEKMVVGSPFRVTGSPKLQAMKLQARRFCTNYNQDEIVDASSMSPEKLFLEQRKRREELLHTIIGRIGEDAVIEPPFNFLYGCNISLGDKFYANVNLRIHDSGPVTIGDRVLIAPNVTIVTERHDKEIQSRRNGIVYTMPVSIGDDCWIGVGATILPGVSIGKGTVIGAGSLVTRDIPPFSVAWGVPARVIHDVDDPDAQISA</sequence>
<dbReference type="InterPro" id="IPR001451">
    <property type="entry name" value="Hexapep"/>
</dbReference>
<proteinExistence type="inferred from homology"/>
<dbReference type="OrthoDB" id="25818at2759"/>
<evidence type="ECO:0000256" key="1">
    <source>
        <dbReference type="ARBA" id="ARBA00007274"/>
    </source>
</evidence>
<dbReference type="InterPro" id="IPR051159">
    <property type="entry name" value="Hexapeptide_acetyltransf"/>
</dbReference>
<accession>A0A232M297</accession>
<dbReference type="Pfam" id="PF12464">
    <property type="entry name" value="Mac"/>
    <property type="match status" value="1"/>
</dbReference>
<dbReference type="CDD" id="cd03357">
    <property type="entry name" value="LbH_MAT_GAT"/>
    <property type="match status" value="1"/>
</dbReference>
<evidence type="ECO:0000259" key="3">
    <source>
        <dbReference type="Pfam" id="PF12464"/>
    </source>
</evidence>
<dbReference type="SUPFAM" id="SSF51161">
    <property type="entry name" value="Trimeric LpxA-like enzymes"/>
    <property type="match status" value="1"/>
</dbReference>
<dbReference type="EMBL" id="NPHW01002924">
    <property type="protein sequence ID" value="OXV10493.1"/>
    <property type="molecule type" value="Genomic_DNA"/>
</dbReference>
<keyword evidence="5" id="KW-1185">Reference proteome</keyword>
<dbReference type="PANTHER" id="PTHR23416:SF23">
    <property type="entry name" value="ACETYLTRANSFERASE C18B11.09C-RELATED"/>
    <property type="match status" value="1"/>
</dbReference>
<dbReference type="InterPro" id="IPR018357">
    <property type="entry name" value="Hexapep_transf_CS"/>
</dbReference>